<dbReference type="RefSeq" id="WP_380207187.1">
    <property type="nucleotide sequence ID" value="NZ_JBHTEK010000006.1"/>
</dbReference>
<accession>A0ABW2UCP4</accession>
<keyword evidence="2" id="KW-1185">Reference proteome</keyword>
<organism evidence="1 2">
    <name type="scientific">Hymenobacter humi</name>
    <dbReference type="NCBI Taxonomy" id="1411620"/>
    <lineage>
        <taxon>Bacteria</taxon>
        <taxon>Pseudomonadati</taxon>
        <taxon>Bacteroidota</taxon>
        <taxon>Cytophagia</taxon>
        <taxon>Cytophagales</taxon>
        <taxon>Hymenobacteraceae</taxon>
        <taxon>Hymenobacter</taxon>
    </lineage>
</organism>
<protein>
    <submittedName>
        <fullName evidence="1">Uncharacterized protein</fullName>
    </submittedName>
</protein>
<gene>
    <name evidence="1" type="ORF">ACFQT0_30265</name>
</gene>
<comment type="caution">
    <text evidence="1">The sequence shown here is derived from an EMBL/GenBank/DDBJ whole genome shotgun (WGS) entry which is preliminary data.</text>
</comment>
<dbReference type="Proteomes" id="UP001596513">
    <property type="component" value="Unassembled WGS sequence"/>
</dbReference>
<reference evidence="2" key="1">
    <citation type="journal article" date="2019" name="Int. J. Syst. Evol. Microbiol.">
        <title>The Global Catalogue of Microorganisms (GCM) 10K type strain sequencing project: providing services to taxonomists for standard genome sequencing and annotation.</title>
        <authorList>
            <consortium name="The Broad Institute Genomics Platform"/>
            <consortium name="The Broad Institute Genome Sequencing Center for Infectious Disease"/>
            <person name="Wu L."/>
            <person name="Ma J."/>
        </authorList>
    </citation>
    <scope>NUCLEOTIDE SEQUENCE [LARGE SCALE GENOMIC DNA]</scope>
    <source>
        <strain evidence="2">JCM 19635</strain>
    </source>
</reference>
<name>A0ABW2UCP4_9BACT</name>
<dbReference type="EMBL" id="JBHTEK010000006">
    <property type="protein sequence ID" value="MFC7671205.1"/>
    <property type="molecule type" value="Genomic_DNA"/>
</dbReference>
<evidence type="ECO:0000313" key="1">
    <source>
        <dbReference type="EMBL" id="MFC7671205.1"/>
    </source>
</evidence>
<evidence type="ECO:0000313" key="2">
    <source>
        <dbReference type="Proteomes" id="UP001596513"/>
    </source>
</evidence>
<sequence length="43" mass="4874">MLTRLTKARPAWDAFIAQSFLPAPLQEQFQALLAQRFAQLDVA</sequence>
<proteinExistence type="predicted"/>